<protein>
    <recommendedName>
        <fullName evidence="2">DUF7330 domain-containing protein</fullName>
    </recommendedName>
</protein>
<sequence length="309" mass="33814">MIIEKAEFPPESEVPYVPEKTFGTQGVPQLLQEQPPPYEGGSRSGVSSPAPTPTSPRIHSIFQSASQQHVNFITLESKHNEISGSYIVNPEIPGSAAARTRVLDRRERKKLRHNIVPNASFNTKHGRINLNLATAGNTEQPGKAYIQVVTRDGRVNVNLFALQANKNIFLEIISKHGSINLLIPPSFNGLFRISTSRHGRIQFLREFAERARVIFADDEHADVLFGTGDLSHAEPTSEGIDYCSLTTHNGCLTLGVSGVDPIDTSSPSSLMKKLGAMVLGPDLMRTVDTLRAELLREHGTLATPHQTSV</sequence>
<dbReference type="GeneID" id="18918743"/>
<dbReference type="InParanoid" id="K5WK96"/>
<dbReference type="HOGENOM" id="CLU_073872_0_0_1"/>
<dbReference type="KEGG" id="pco:PHACADRAFT_264103"/>
<dbReference type="RefSeq" id="XP_007400956.1">
    <property type="nucleotide sequence ID" value="XM_007400894.1"/>
</dbReference>
<evidence type="ECO:0000259" key="2">
    <source>
        <dbReference type="Pfam" id="PF24016"/>
    </source>
</evidence>
<feature type="region of interest" description="Disordered" evidence="1">
    <location>
        <begin position="1"/>
        <end position="58"/>
    </location>
</feature>
<dbReference type="EMBL" id="JH930478">
    <property type="protein sequence ID" value="EKM50692.1"/>
    <property type="molecule type" value="Genomic_DNA"/>
</dbReference>
<feature type="compositionally biased region" description="Polar residues" evidence="1">
    <location>
        <begin position="44"/>
        <end position="58"/>
    </location>
</feature>
<reference evidence="3 4" key="1">
    <citation type="journal article" date="2012" name="BMC Genomics">
        <title>Comparative genomics of the white-rot fungi, Phanerochaete carnosa and P. chrysosporium, to elucidate the genetic basis of the distinct wood types they colonize.</title>
        <authorList>
            <person name="Suzuki H."/>
            <person name="MacDonald J."/>
            <person name="Syed K."/>
            <person name="Salamov A."/>
            <person name="Hori C."/>
            <person name="Aerts A."/>
            <person name="Henrissat B."/>
            <person name="Wiebenga A."/>
            <person name="vanKuyk P.A."/>
            <person name="Barry K."/>
            <person name="Lindquist E."/>
            <person name="LaButti K."/>
            <person name="Lapidus A."/>
            <person name="Lucas S."/>
            <person name="Coutinho P."/>
            <person name="Gong Y."/>
            <person name="Samejima M."/>
            <person name="Mahadevan R."/>
            <person name="Abou-Zaid M."/>
            <person name="de Vries R.P."/>
            <person name="Igarashi K."/>
            <person name="Yadav J.S."/>
            <person name="Grigoriev I.V."/>
            <person name="Master E.R."/>
        </authorList>
    </citation>
    <scope>NUCLEOTIDE SEQUENCE [LARGE SCALE GENOMIC DNA]</scope>
    <source>
        <strain evidence="3 4">HHB-10118-sp</strain>
    </source>
</reference>
<keyword evidence="4" id="KW-1185">Reference proteome</keyword>
<evidence type="ECO:0000256" key="1">
    <source>
        <dbReference type="SAM" id="MobiDB-lite"/>
    </source>
</evidence>
<evidence type="ECO:0000313" key="4">
    <source>
        <dbReference type="Proteomes" id="UP000008370"/>
    </source>
</evidence>
<gene>
    <name evidence="3" type="ORF">PHACADRAFT_264103</name>
</gene>
<dbReference type="Pfam" id="PF24016">
    <property type="entry name" value="DUF7330"/>
    <property type="match status" value="1"/>
</dbReference>
<dbReference type="AlphaFoldDB" id="K5WK96"/>
<feature type="domain" description="DUF7330" evidence="2">
    <location>
        <begin position="71"/>
        <end position="252"/>
    </location>
</feature>
<dbReference type="OrthoDB" id="2593559at2759"/>
<name>K5WK96_PHACS</name>
<organism evidence="3 4">
    <name type="scientific">Phanerochaete carnosa (strain HHB-10118-sp)</name>
    <name type="common">White-rot fungus</name>
    <name type="synonym">Peniophora carnosa</name>
    <dbReference type="NCBI Taxonomy" id="650164"/>
    <lineage>
        <taxon>Eukaryota</taxon>
        <taxon>Fungi</taxon>
        <taxon>Dikarya</taxon>
        <taxon>Basidiomycota</taxon>
        <taxon>Agaricomycotina</taxon>
        <taxon>Agaricomycetes</taxon>
        <taxon>Polyporales</taxon>
        <taxon>Phanerochaetaceae</taxon>
        <taxon>Phanerochaete</taxon>
    </lineage>
</organism>
<proteinExistence type="predicted"/>
<dbReference type="Proteomes" id="UP000008370">
    <property type="component" value="Unassembled WGS sequence"/>
</dbReference>
<evidence type="ECO:0000313" key="3">
    <source>
        <dbReference type="EMBL" id="EKM50692.1"/>
    </source>
</evidence>
<accession>K5WK96</accession>
<dbReference type="InterPro" id="IPR055754">
    <property type="entry name" value="DUF7330"/>
</dbReference>